<evidence type="ECO:0000313" key="2">
    <source>
        <dbReference type="EMBL" id="MBD5806238.1"/>
    </source>
</evidence>
<dbReference type="RefSeq" id="WP_191667828.1">
    <property type="nucleotide sequence ID" value="NZ_QORN01000012.1"/>
</dbReference>
<dbReference type="CDD" id="cd02142">
    <property type="entry name" value="McbC_SagB-like_oxidoreductase"/>
    <property type="match status" value="1"/>
</dbReference>
<dbReference type="EMBL" id="QORN01000012">
    <property type="protein sequence ID" value="MBD5806238.1"/>
    <property type="molecule type" value="Genomic_DNA"/>
</dbReference>
<dbReference type="Pfam" id="PF00881">
    <property type="entry name" value="Nitroreductase"/>
    <property type="match status" value="1"/>
</dbReference>
<dbReference type="NCBIfam" id="TIGR03605">
    <property type="entry name" value="antibiot_sagB"/>
    <property type="match status" value="1"/>
</dbReference>
<dbReference type="Proteomes" id="UP000704341">
    <property type="component" value="Unassembled WGS sequence"/>
</dbReference>
<comment type="caution">
    <text evidence="2">The sequence shown here is derived from an EMBL/GenBank/DDBJ whole genome shotgun (WGS) entry which is preliminary data.</text>
</comment>
<feature type="domain" description="Nitroreductase" evidence="1">
    <location>
        <begin position="108"/>
        <end position="282"/>
    </location>
</feature>
<dbReference type="InterPro" id="IPR020051">
    <property type="entry name" value="SagB-type_dehydrogenase"/>
</dbReference>
<dbReference type="InterPro" id="IPR029479">
    <property type="entry name" value="Nitroreductase"/>
</dbReference>
<name>A0ABR8P683_9LACO</name>
<dbReference type="Gene3D" id="3.40.109.10">
    <property type="entry name" value="NADH Oxidase"/>
    <property type="match status" value="1"/>
</dbReference>
<proteinExistence type="predicted"/>
<dbReference type="PANTHER" id="PTHR43745">
    <property type="entry name" value="NITROREDUCTASE MJ1384-RELATED"/>
    <property type="match status" value="1"/>
</dbReference>
<dbReference type="InterPro" id="IPR000415">
    <property type="entry name" value="Nitroreductase-like"/>
</dbReference>
<accession>A0ABR8P683</accession>
<dbReference type="PANTHER" id="PTHR43745:SF2">
    <property type="entry name" value="NITROREDUCTASE MJ1384-RELATED"/>
    <property type="match status" value="1"/>
</dbReference>
<evidence type="ECO:0000259" key="1">
    <source>
        <dbReference type="Pfam" id="PF00881"/>
    </source>
</evidence>
<reference evidence="2 3" key="1">
    <citation type="submission" date="2018-07" db="EMBL/GenBank/DDBJ databases">
        <title>Phylogenomic Insights into understanding Host Adaptation of Lactobacillus reuteri by a novel species, Lactobacillus spp. M31.</title>
        <authorList>
            <person name="Sharma S."/>
            <person name="Patil P."/>
            <person name="Korpole S."/>
            <person name="Patil P.B."/>
        </authorList>
    </citation>
    <scope>NUCLEOTIDE SEQUENCE [LARGE SCALE GENOMIC DNA]</scope>
    <source>
        <strain evidence="2 3">M31</strain>
    </source>
</reference>
<keyword evidence="3" id="KW-1185">Reference proteome</keyword>
<dbReference type="InterPro" id="IPR052544">
    <property type="entry name" value="Bacteriocin_Proc_Enz"/>
</dbReference>
<evidence type="ECO:0000313" key="3">
    <source>
        <dbReference type="Proteomes" id="UP000704341"/>
    </source>
</evidence>
<organism evidence="2 3">
    <name type="scientific">Limosilactobacillus walteri</name>
    <dbReference type="NCBI Taxonomy" id="2268022"/>
    <lineage>
        <taxon>Bacteria</taxon>
        <taxon>Bacillati</taxon>
        <taxon>Bacillota</taxon>
        <taxon>Bacilli</taxon>
        <taxon>Lactobacillales</taxon>
        <taxon>Lactobacillaceae</taxon>
        <taxon>Limosilactobacillus</taxon>
    </lineage>
</organism>
<protein>
    <submittedName>
        <fullName evidence="2">SagB/ThcOx family dehydrogenase</fullName>
    </submittedName>
</protein>
<sequence length="291" mass="33018">MIDIKNKGLLNEFTSFDIDPRNKTNKDNHRIFSNVLMGLDNTPMFSYLRNLNTIHFQDLKSMTEYNNTNYAPLKSEAMPLSEINDLNTLSLPRPARKIRRSISSLLNARKSVREFSGRIISLKDFSTILHFAFGVSKRITSYGETKSYGRYFPSGGGLYPIYAVVFVNKVEDIPAGFYKYQPYSHTLQKLNTKSYQQSKFFAGGIDTKNLNFAIFYIYTINKTYLKYGELSLANSLIEVGCMAENFDLVTKAYGLGSCDVAGIDKQYLENLLYIDGVNQVLVLSSICGDEK</sequence>
<gene>
    <name evidence="2" type="ORF">DTK66_03765</name>
</gene>
<dbReference type="SUPFAM" id="SSF55469">
    <property type="entry name" value="FMN-dependent nitroreductase-like"/>
    <property type="match status" value="1"/>
</dbReference>